<keyword evidence="1" id="KW-1133">Transmembrane helix</keyword>
<feature type="transmembrane region" description="Helical" evidence="1">
    <location>
        <begin position="56"/>
        <end position="80"/>
    </location>
</feature>
<reference evidence="2" key="1">
    <citation type="submission" date="2006-10" db="EMBL/GenBank/DDBJ databases">
        <title>Complete sequence of Solibacter usitatus Ellin6076.</title>
        <authorList>
            <consortium name="US DOE Joint Genome Institute"/>
            <person name="Copeland A."/>
            <person name="Lucas S."/>
            <person name="Lapidus A."/>
            <person name="Barry K."/>
            <person name="Detter J.C."/>
            <person name="Glavina del Rio T."/>
            <person name="Hammon N."/>
            <person name="Israni S."/>
            <person name="Dalin E."/>
            <person name="Tice H."/>
            <person name="Pitluck S."/>
            <person name="Thompson L.S."/>
            <person name="Brettin T."/>
            <person name="Bruce D."/>
            <person name="Han C."/>
            <person name="Tapia R."/>
            <person name="Gilna P."/>
            <person name="Schmutz J."/>
            <person name="Larimer F."/>
            <person name="Land M."/>
            <person name="Hauser L."/>
            <person name="Kyrpides N."/>
            <person name="Mikhailova N."/>
            <person name="Janssen P.H."/>
            <person name="Kuske C.R."/>
            <person name="Richardson P."/>
        </authorList>
    </citation>
    <scope>NUCLEOTIDE SEQUENCE</scope>
    <source>
        <strain evidence="2">Ellin6076</strain>
    </source>
</reference>
<evidence type="ECO:0000256" key="1">
    <source>
        <dbReference type="SAM" id="Phobius"/>
    </source>
</evidence>
<protein>
    <submittedName>
        <fullName evidence="2">Uncharacterized protein</fullName>
    </submittedName>
</protein>
<evidence type="ECO:0000313" key="2">
    <source>
        <dbReference type="EMBL" id="ABJ82984.1"/>
    </source>
</evidence>
<dbReference type="InParanoid" id="Q026T5"/>
<dbReference type="AlphaFoldDB" id="Q026T5"/>
<proteinExistence type="predicted"/>
<dbReference type="KEGG" id="sus:Acid_1994"/>
<dbReference type="EMBL" id="CP000473">
    <property type="protein sequence ID" value="ABJ82984.1"/>
    <property type="molecule type" value="Genomic_DNA"/>
</dbReference>
<organism evidence="2">
    <name type="scientific">Solibacter usitatus (strain Ellin6076)</name>
    <dbReference type="NCBI Taxonomy" id="234267"/>
    <lineage>
        <taxon>Bacteria</taxon>
        <taxon>Pseudomonadati</taxon>
        <taxon>Acidobacteriota</taxon>
        <taxon>Terriglobia</taxon>
        <taxon>Bryobacterales</taxon>
        <taxon>Solibacteraceae</taxon>
        <taxon>Candidatus Solibacter</taxon>
    </lineage>
</organism>
<keyword evidence="1" id="KW-0812">Transmembrane</keyword>
<sequence>MLLRKSTMTARFLWRQRKKLRNIERRARATADPLDRLRFVRRQMDSQDLPATGRRWPAGIIIGAIIGTLAAAIGAALLLWRIG</sequence>
<dbReference type="STRING" id="234267.Acid_1994"/>
<accession>Q026T5</accession>
<dbReference type="HOGENOM" id="CLU_2540802_0_0_0"/>
<gene>
    <name evidence="2" type="ordered locus">Acid_1994</name>
</gene>
<keyword evidence="1" id="KW-0472">Membrane</keyword>
<name>Q026T5_SOLUE</name>